<keyword evidence="3" id="KW-1185">Reference proteome</keyword>
<proteinExistence type="predicted"/>
<evidence type="ECO:0000313" key="3">
    <source>
        <dbReference type="Proteomes" id="UP001221898"/>
    </source>
</evidence>
<name>A0AAD7R7M4_9TELE</name>
<dbReference type="EMBL" id="JAINUG010000452">
    <property type="protein sequence ID" value="KAJ8371436.1"/>
    <property type="molecule type" value="Genomic_DNA"/>
</dbReference>
<gene>
    <name evidence="2" type="ORF">AAFF_G00310690</name>
</gene>
<comment type="caution">
    <text evidence="2">The sequence shown here is derived from an EMBL/GenBank/DDBJ whole genome shotgun (WGS) entry which is preliminary data.</text>
</comment>
<evidence type="ECO:0000313" key="2">
    <source>
        <dbReference type="EMBL" id="KAJ8371436.1"/>
    </source>
</evidence>
<dbReference type="AlphaFoldDB" id="A0AAD7R7M4"/>
<sequence>MSRRTIVRLHSEFHRNRDLKINPSPREIKFIAEKAKEEEEEEEDVFTATFQRGRAAGLPAPSSGYERYAWGSRACHASPFPRDVGVFHTGSRNRPSRKVIEQEGKRAGRGC</sequence>
<organism evidence="2 3">
    <name type="scientific">Aldrovandia affinis</name>
    <dbReference type="NCBI Taxonomy" id="143900"/>
    <lineage>
        <taxon>Eukaryota</taxon>
        <taxon>Metazoa</taxon>
        <taxon>Chordata</taxon>
        <taxon>Craniata</taxon>
        <taxon>Vertebrata</taxon>
        <taxon>Euteleostomi</taxon>
        <taxon>Actinopterygii</taxon>
        <taxon>Neopterygii</taxon>
        <taxon>Teleostei</taxon>
        <taxon>Notacanthiformes</taxon>
        <taxon>Halosauridae</taxon>
        <taxon>Aldrovandia</taxon>
    </lineage>
</organism>
<evidence type="ECO:0000256" key="1">
    <source>
        <dbReference type="SAM" id="MobiDB-lite"/>
    </source>
</evidence>
<feature type="compositionally biased region" description="Basic and acidic residues" evidence="1">
    <location>
        <begin position="98"/>
        <end position="111"/>
    </location>
</feature>
<reference evidence="2" key="1">
    <citation type="journal article" date="2023" name="Science">
        <title>Genome structures resolve the early diversification of teleost fishes.</title>
        <authorList>
            <person name="Parey E."/>
            <person name="Louis A."/>
            <person name="Montfort J."/>
            <person name="Bouchez O."/>
            <person name="Roques C."/>
            <person name="Iampietro C."/>
            <person name="Lluch J."/>
            <person name="Castinel A."/>
            <person name="Donnadieu C."/>
            <person name="Desvignes T."/>
            <person name="Floi Bucao C."/>
            <person name="Jouanno E."/>
            <person name="Wen M."/>
            <person name="Mejri S."/>
            <person name="Dirks R."/>
            <person name="Jansen H."/>
            <person name="Henkel C."/>
            <person name="Chen W.J."/>
            <person name="Zahm M."/>
            <person name="Cabau C."/>
            <person name="Klopp C."/>
            <person name="Thompson A.W."/>
            <person name="Robinson-Rechavi M."/>
            <person name="Braasch I."/>
            <person name="Lecointre G."/>
            <person name="Bobe J."/>
            <person name="Postlethwait J.H."/>
            <person name="Berthelot C."/>
            <person name="Roest Crollius H."/>
            <person name="Guiguen Y."/>
        </authorList>
    </citation>
    <scope>NUCLEOTIDE SEQUENCE</scope>
    <source>
        <strain evidence="2">NC1722</strain>
    </source>
</reference>
<feature type="region of interest" description="Disordered" evidence="1">
    <location>
        <begin position="81"/>
        <end position="111"/>
    </location>
</feature>
<protein>
    <submittedName>
        <fullName evidence="2">Uncharacterized protein</fullName>
    </submittedName>
</protein>
<dbReference type="Proteomes" id="UP001221898">
    <property type="component" value="Unassembled WGS sequence"/>
</dbReference>
<accession>A0AAD7R7M4</accession>